<dbReference type="Gene3D" id="3.40.1260.10">
    <property type="entry name" value="DsrEFH-like"/>
    <property type="match status" value="1"/>
</dbReference>
<comment type="similarity">
    <text evidence="1">Belongs to the DsrF/TusC family.</text>
</comment>
<protein>
    <submittedName>
        <fullName evidence="2">DsrE family protein</fullName>
    </submittedName>
</protein>
<dbReference type="RefSeq" id="WP_179930137.1">
    <property type="nucleotide sequence ID" value="NZ_JACCDF010000006.1"/>
</dbReference>
<evidence type="ECO:0000313" key="2">
    <source>
        <dbReference type="EMBL" id="NYS60810.1"/>
    </source>
</evidence>
<dbReference type="Pfam" id="PF02635">
    <property type="entry name" value="DsrE"/>
    <property type="match status" value="1"/>
</dbReference>
<dbReference type="Proteomes" id="UP000586119">
    <property type="component" value="Unassembled WGS sequence"/>
</dbReference>
<dbReference type="AlphaFoldDB" id="A0A7Z0LKU2"/>
<dbReference type="InterPro" id="IPR003787">
    <property type="entry name" value="Sulphur_relay_DsrE/F-like"/>
</dbReference>
<comment type="caution">
    <text evidence="2">The sequence shown here is derived from an EMBL/GenBank/DDBJ whole genome shotgun (WGS) entry which is preliminary data.</text>
</comment>
<dbReference type="SUPFAM" id="SSF75169">
    <property type="entry name" value="DsrEFH-like"/>
    <property type="match status" value="1"/>
</dbReference>
<gene>
    <name evidence="2" type="ORF">HZS81_08560</name>
</gene>
<dbReference type="InterPro" id="IPR027396">
    <property type="entry name" value="DsrEFH-like"/>
</dbReference>
<dbReference type="PANTHER" id="PTHR38780:SF1">
    <property type="entry name" value="PROTEIN TUSC"/>
    <property type="match status" value="1"/>
</dbReference>
<dbReference type="EMBL" id="JACCDF010000006">
    <property type="protein sequence ID" value="NYS60810.1"/>
    <property type="molecule type" value="Genomic_DNA"/>
</dbReference>
<name>A0A7Z0LKU2_9GAMM</name>
<evidence type="ECO:0000313" key="3">
    <source>
        <dbReference type="Proteomes" id="UP000586119"/>
    </source>
</evidence>
<sequence length="121" mass="12983">MSQKDTLLVVIRQAPQSGLWLREALDAAMVGAAFGKTVSLLFMGQGVLALLPGQAQKPGVEKPLLPTRETLAMYDIQHLCVAAADLYALNVKADSLVEGITLLDEEQIRGCFADAANILNF</sequence>
<organism evidence="2 3">
    <name type="scientific">Vreelandella salicampi</name>
    <dbReference type="NCBI Taxonomy" id="1449798"/>
    <lineage>
        <taxon>Bacteria</taxon>
        <taxon>Pseudomonadati</taxon>
        <taxon>Pseudomonadota</taxon>
        <taxon>Gammaproteobacteria</taxon>
        <taxon>Oceanospirillales</taxon>
        <taxon>Halomonadaceae</taxon>
        <taxon>Vreelandella</taxon>
    </lineage>
</organism>
<evidence type="ECO:0000256" key="1">
    <source>
        <dbReference type="ARBA" id="ARBA00005996"/>
    </source>
</evidence>
<keyword evidence="3" id="KW-1185">Reference proteome</keyword>
<dbReference type="InterPro" id="IPR017462">
    <property type="entry name" value="Sulphur_relay_TusC/DsrF"/>
</dbReference>
<dbReference type="PANTHER" id="PTHR38780">
    <property type="entry name" value="PROTEIN TUSC"/>
    <property type="match status" value="1"/>
</dbReference>
<proteinExistence type="inferred from homology"/>
<accession>A0A7Z0LKU2</accession>
<reference evidence="2 3" key="1">
    <citation type="journal article" date="2015" name="Int. J. Syst. Evol. Microbiol.">
        <title>Halomonas salicampi sp. nov., a halotolerant and alkalitolerant bacterium isolated from a saltern soil.</title>
        <authorList>
            <person name="Lee J.C."/>
            <person name="Kim Y.S."/>
            <person name="Yun B.S."/>
            <person name="Whang K.S."/>
        </authorList>
    </citation>
    <scope>NUCLEOTIDE SEQUENCE [LARGE SCALE GENOMIC DNA]</scope>
    <source>
        <strain evidence="2 3">BH103</strain>
    </source>
</reference>